<evidence type="ECO:0000256" key="5">
    <source>
        <dbReference type="HAMAP-Rule" id="MF_00014"/>
    </source>
</evidence>
<dbReference type="Proteomes" id="UP000198356">
    <property type="component" value="Unassembled WGS sequence"/>
</dbReference>
<keyword evidence="1 5" id="KW-0963">Cytoplasm</keyword>
<keyword evidence="9" id="KW-1185">Reference proteome</keyword>
<dbReference type="InterPro" id="IPR002676">
    <property type="entry name" value="RimM_N"/>
</dbReference>
<feature type="domain" description="Ribosome maturation factor RimM PRC barrel" evidence="7">
    <location>
        <begin position="91"/>
        <end position="167"/>
    </location>
</feature>
<dbReference type="GO" id="GO:0042274">
    <property type="term" value="P:ribosomal small subunit biogenesis"/>
    <property type="evidence" value="ECO:0007669"/>
    <property type="project" value="UniProtKB-UniRule"/>
</dbReference>
<evidence type="ECO:0000256" key="2">
    <source>
        <dbReference type="ARBA" id="ARBA00022517"/>
    </source>
</evidence>
<dbReference type="InterPro" id="IPR036976">
    <property type="entry name" value="RimM_N_sf"/>
</dbReference>
<proteinExistence type="inferred from homology"/>
<evidence type="ECO:0000259" key="6">
    <source>
        <dbReference type="Pfam" id="PF01782"/>
    </source>
</evidence>
<comment type="similarity">
    <text evidence="5">Belongs to the RimM family.</text>
</comment>
<dbReference type="InterPro" id="IPR011961">
    <property type="entry name" value="RimM"/>
</dbReference>
<evidence type="ECO:0000256" key="4">
    <source>
        <dbReference type="ARBA" id="ARBA00023186"/>
    </source>
</evidence>
<protein>
    <recommendedName>
        <fullName evidence="5">Ribosome maturation factor RimM</fullName>
    </recommendedName>
</protein>
<keyword evidence="4 5" id="KW-0143">Chaperone</keyword>
<dbReference type="GO" id="GO:0006364">
    <property type="term" value="P:rRNA processing"/>
    <property type="evidence" value="ECO:0007669"/>
    <property type="project" value="UniProtKB-UniRule"/>
</dbReference>
<reference evidence="8 9" key="1">
    <citation type="submission" date="2017-06" db="EMBL/GenBank/DDBJ databases">
        <authorList>
            <person name="Kim H.J."/>
            <person name="Triplett B.A."/>
        </authorList>
    </citation>
    <scope>NUCLEOTIDE SEQUENCE [LARGE SCALE GENOMIC DNA]</scope>
    <source>
        <strain evidence="8 9">DSM 18704</strain>
    </source>
</reference>
<comment type="domain">
    <text evidence="5">The PRC barrel domain binds ribosomal protein uS19.</text>
</comment>
<organism evidence="8 9">
    <name type="scientific">Granulicella rosea</name>
    <dbReference type="NCBI Taxonomy" id="474952"/>
    <lineage>
        <taxon>Bacteria</taxon>
        <taxon>Pseudomonadati</taxon>
        <taxon>Acidobacteriota</taxon>
        <taxon>Terriglobia</taxon>
        <taxon>Terriglobales</taxon>
        <taxon>Acidobacteriaceae</taxon>
        <taxon>Granulicella</taxon>
    </lineage>
</organism>
<dbReference type="Pfam" id="PF24986">
    <property type="entry name" value="PRC_RimM"/>
    <property type="match status" value="1"/>
</dbReference>
<evidence type="ECO:0000259" key="7">
    <source>
        <dbReference type="Pfam" id="PF24986"/>
    </source>
</evidence>
<dbReference type="PANTHER" id="PTHR33692:SF1">
    <property type="entry name" value="RIBOSOME MATURATION FACTOR RIMM"/>
    <property type="match status" value="1"/>
</dbReference>
<dbReference type="AlphaFoldDB" id="A0A239GVE2"/>
<dbReference type="GO" id="GO:0043022">
    <property type="term" value="F:ribosome binding"/>
    <property type="evidence" value="ECO:0007669"/>
    <property type="project" value="InterPro"/>
</dbReference>
<keyword evidence="2 5" id="KW-0690">Ribosome biogenesis</keyword>
<dbReference type="InterPro" id="IPR011033">
    <property type="entry name" value="PRC_barrel-like_sf"/>
</dbReference>
<gene>
    <name evidence="5" type="primary">rimM</name>
    <name evidence="8" type="ORF">SAMN05421770_102103</name>
</gene>
<feature type="domain" description="RimM N-terminal" evidence="6">
    <location>
        <begin position="4"/>
        <end position="78"/>
    </location>
</feature>
<accession>A0A239GVE2</accession>
<dbReference type="EMBL" id="FZOU01000002">
    <property type="protein sequence ID" value="SNS73186.1"/>
    <property type="molecule type" value="Genomic_DNA"/>
</dbReference>
<sequence>MLAELLTDFPERFQTQPRVYLAPAGFNGHVAAAREAEVTGFWLPVGKNAGRIVLSFAGIESINDAEKLERLEVLIPEEERLELEEDAEYIDDLIGCTVYDGATPVGEVSGVDFPTTPDGTRRLEDAAPLLTVTTPAGDEVLIPYVTAYLISTDTGTKRIEMNLPAGLIDLNL</sequence>
<dbReference type="HAMAP" id="MF_00014">
    <property type="entry name" value="Ribosome_mat_RimM"/>
    <property type="match status" value="1"/>
</dbReference>
<comment type="subcellular location">
    <subcellularLocation>
        <location evidence="5">Cytoplasm</location>
    </subcellularLocation>
</comment>
<comment type="function">
    <text evidence="5">An accessory protein needed during the final step in the assembly of 30S ribosomal subunit, possibly for assembly of the head region. Essential for efficient processing of 16S rRNA. May be needed both before and after RbfA during the maturation of 16S rRNA. It has affinity for free ribosomal 30S subunits but not for 70S ribosomes.</text>
</comment>
<dbReference type="GO" id="GO:0005737">
    <property type="term" value="C:cytoplasm"/>
    <property type="evidence" value="ECO:0007669"/>
    <property type="project" value="UniProtKB-SubCell"/>
</dbReference>
<evidence type="ECO:0000313" key="9">
    <source>
        <dbReference type="Proteomes" id="UP000198356"/>
    </source>
</evidence>
<dbReference type="Gene3D" id="2.40.30.60">
    <property type="entry name" value="RimM"/>
    <property type="match status" value="1"/>
</dbReference>
<dbReference type="Gene3D" id="2.30.30.240">
    <property type="entry name" value="PRC-barrel domain"/>
    <property type="match status" value="1"/>
</dbReference>
<dbReference type="InterPro" id="IPR056792">
    <property type="entry name" value="PRC_RimM"/>
</dbReference>
<dbReference type="GO" id="GO:0005840">
    <property type="term" value="C:ribosome"/>
    <property type="evidence" value="ECO:0007669"/>
    <property type="project" value="InterPro"/>
</dbReference>
<dbReference type="Pfam" id="PF01782">
    <property type="entry name" value="RimM"/>
    <property type="match status" value="1"/>
</dbReference>
<comment type="subunit">
    <text evidence="5">Binds ribosomal protein uS19.</text>
</comment>
<evidence type="ECO:0000256" key="3">
    <source>
        <dbReference type="ARBA" id="ARBA00022552"/>
    </source>
</evidence>
<dbReference type="PANTHER" id="PTHR33692">
    <property type="entry name" value="RIBOSOME MATURATION FACTOR RIMM"/>
    <property type="match status" value="1"/>
</dbReference>
<name>A0A239GVE2_9BACT</name>
<evidence type="ECO:0000256" key="1">
    <source>
        <dbReference type="ARBA" id="ARBA00022490"/>
    </source>
</evidence>
<evidence type="ECO:0000313" key="8">
    <source>
        <dbReference type="EMBL" id="SNS73186.1"/>
    </source>
</evidence>
<dbReference type="SUPFAM" id="SSF50346">
    <property type="entry name" value="PRC-barrel domain"/>
    <property type="match status" value="1"/>
</dbReference>
<keyword evidence="3 5" id="KW-0698">rRNA processing</keyword>